<keyword evidence="5 6" id="KW-0804">Transcription</keyword>
<dbReference type="GO" id="GO:0003723">
    <property type="term" value="F:RNA binding"/>
    <property type="evidence" value="ECO:0007669"/>
    <property type="project" value="UniProtKB-UniRule"/>
</dbReference>
<comment type="function">
    <text evidence="6">Involved in transcription antitermination. Required for transcription of ribosomal RNA (rRNA) genes. Binds specifically to the boxA antiterminator sequence of the ribosomal RNA (rrn) operons.</text>
</comment>
<evidence type="ECO:0000256" key="2">
    <source>
        <dbReference type="ARBA" id="ARBA00022814"/>
    </source>
</evidence>
<keyword evidence="4 6" id="KW-0805">Transcription regulation</keyword>
<evidence type="ECO:0000313" key="9">
    <source>
        <dbReference type="Proteomes" id="UP000700706"/>
    </source>
</evidence>
<evidence type="ECO:0000256" key="1">
    <source>
        <dbReference type="ARBA" id="ARBA00005952"/>
    </source>
</evidence>
<evidence type="ECO:0000313" key="8">
    <source>
        <dbReference type="EMBL" id="MBW8727893.1"/>
    </source>
</evidence>
<reference evidence="8" key="1">
    <citation type="submission" date="2020-06" db="EMBL/GenBank/DDBJ databases">
        <title>Stable isotope informed genome-resolved metagenomics uncovers potential trophic interactions in rhizosphere soil.</title>
        <authorList>
            <person name="Starr E.P."/>
            <person name="Shi S."/>
            <person name="Blazewicz S.J."/>
            <person name="Koch B.J."/>
            <person name="Probst A.J."/>
            <person name="Hungate B.A."/>
            <person name="Pett-Ridge J."/>
            <person name="Firestone M.K."/>
            <person name="Banfield J.F."/>
        </authorList>
    </citation>
    <scope>NUCLEOTIDE SEQUENCE</scope>
    <source>
        <strain evidence="8">YM_69_17</strain>
    </source>
</reference>
<evidence type="ECO:0000256" key="3">
    <source>
        <dbReference type="ARBA" id="ARBA00022884"/>
    </source>
</evidence>
<dbReference type="GO" id="GO:0006353">
    <property type="term" value="P:DNA-templated transcription termination"/>
    <property type="evidence" value="ECO:0007669"/>
    <property type="project" value="UniProtKB-UniRule"/>
</dbReference>
<name>A0A952FN92_9PROT</name>
<sequence>MATTQKPSAKARRSAARLAAVQALYQLEQSGTPLDKVISEFVHHRFGEPVEGEAMVEPDAPLFGDIVRGTRVRSVEVDALVSGALDSQFSLARLDLLLRCVMQAGAWELLANLHVPAPIVISEYVNVTRAFFGGKEPAMVNAVLDRIAREQRPDEPRGDEPRAG</sequence>
<protein>
    <recommendedName>
        <fullName evidence="6">Transcription antitermination protein NusB</fullName>
    </recommendedName>
    <alternativeName>
        <fullName evidence="6">Antitermination factor NusB</fullName>
    </alternativeName>
</protein>
<dbReference type="EMBL" id="JAEKLZ010000318">
    <property type="protein sequence ID" value="MBW8727893.1"/>
    <property type="molecule type" value="Genomic_DNA"/>
</dbReference>
<comment type="caution">
    <text evidence="8">The sequence shown here is derived from an EMBL/GenBank/DDBJ whole genome shotgun (WGS) entry which is preliminary data.</text>
</comment>
<evidence type="ECO:0000259" key="7">
    <source>
        <dbReference type="Pfam" id="PF01029"/>
    </source>
</evidence>
<accession>A0A952FN92</accession>
<dbReference type="Pfam" id="PF01029">
    <property type="entry name" value="NusB"/>
    <property type="match status" value="1"/>
</dbReference>
<keyword evidence="2 6" id="KW-0889">Transcription antitermination</keyword>
<organism evidence="8 9">
    <name type="scientific">Inquilinus limosus</name>
    <dbReference type="NCBI Taxonomy" id="171674"/>
    <lineage>
        <taxon>Bacteria</taxon>
        <taxon>Pseudomonadati</taxon>
        <taxon>Pseudomonadota</taxon>
        <taxon>Alphaproteobacteria</taxon>
        <taxon>Rhodospirillales</taxon>
        <taxon>Rhodospirillaceae</taxon>
        <taxon>Inquilinus</taxon>
    </lineage>
</organism>
<dbReference type="GO" id="GO:0031564">
    <property type="term" value="P:transcription antitermination"/>
    <property type="evidence" value="ECO:0007669"/>
    <property type="project" value="UniProtKB-KW"/>
</dbReference>
<dbReference type="NCBIfam" id="TIGR01951">
    <property type="entry name" value="nusB"/>
    <property type="match status" value="1"/>
</dbReference>
<dbReference type="Proteomes" id="UP000700706">
    <property type="component" value="Unassembled WGS sequence"/>
</dbReference>
<proteinExistence type="inferred from homology"/>
<dbReference type="Gene3D" id="1.10.940.10">
    <property type="entry name" value="NusB-like"/>
    <property type="match status" value="1"/>
</dbReference>
<evidence type="ECO:0000256" key="5">
    <source>
        <dbReference type="ARBA" id="ARBA00023163"/>
    </source>
</evidence>
<dbReference type="InterPro" id="IPR035926">
    <property type="entry name" value="NusB-like_sf"/>
</dbReference>
<dbReference type="HAMAP" id="MF_00073">
    <property type="entry name" value="NusB"/>
    <property type="match status" value="1"/>
</dbReference>
<gene>
    <name evidence="6 8" type="primary">nusB</name>
    <name evidence="8" type="ORF">JF625_22460</name>
</gene>
<comment type="similarity">
    <text evidence="1 6">Belongs to the NusB family.</text>
</comment>
<dbReference type="AlphaFoldDB" id="A0A952FN92"/>
<feature type="domain" description="NusB/RsmB/TIM44" evidence="7">
    <location>
        <begin position="15"/>
        <end position="149"/>
    </location>
</feature>
<dbReference type="SUPFAM" id="SSF48013">
    <property type="entry name" value="NusB-like"/>
    <property type="match status" value="1"/>
</dbReference>
<evidence type="ECO:0000256" key="6">
    <source>
        <dbReference type="HAMAP-Rule" id="MF_00073"/>
    </source>
</evidence>
<keyword evidence="3 6" id="KW-0694">RNA-binding</keyword>
<dbReference type="InterPro" id="IPR006027">
    <property type="entry name" value="NusB_RsmB_TIM44"/>
</dbReference>
<dbReference type="InterPro" id="IPR011605">
    <property type="entry name" value="NusB_fam"/>
</dbReference>
<evidence type="ECO:0000256" key="4">
    <source>
        <dbReference type="ARBA" id="ARBA00023015"/>
    </source>
</evidence>